<dbReference type="Pfam" id="PF11374">
    <property type="entry name" value="DUF3176"/>
    <property type="match status" value="1"/>
</dbReference>
<feature type="transmembrane region" description="Helical" evidence="1">
    <location>
        <begin position="99"/>
        <end position="119"/>
    </location>
</feature>
<dbReference type="AlphaFoldDB" id="A0A1B8AH70"/>
<protein>
    <submittedName>
        <fullName evidence="2">Uncharacterized protein</fullName>
    </submittedName>
</protein>
<evidence type="ECO:0000256" key="1">
    <source>
        <dbReference type="SAM" id="Phobius"/>
    </source>
</evidence>
<proteinExistence type="predicted"/>
<feature type="transmembrane region" description="Helical" evidence="1">
    <location>
        <begin position="623"/>
        <end position="645"/>
    </location>
</feature>
<organism evidence="2 3">
    <name type="scientific">Fusarium poae</name>
    <dbReference type="NCBI Taxonomy" id="36050"/>
    <lineage>
        <taxon>Eukaryota</taxon>
        <taxon>Fungi</taxon>
        <taxon>Dikarya</taxon>
        <taxon>Ascomycota</taxon>
        <taxon>Pezizomycotina</taxon>
        <taxon>Sordariomycetes</taxon>
        <taxon>Hypocreomycetidae</taxon>
        <taxon>Hypocreales</taxon>
        <taxon>Nectriaceae</taxon>
        <taxon>Fusarium</taxon>
    </lineage>
</organism>
<feature type="transmembrane region" description="Helical" evidence="1">
    <location>
        <begin position="163"/>
        <end position="187"/>
    </location>
</feature>
<dbReference type="InterPro" id="IPR021514">
    <property type="entry name" value="DUF3176"/>
</dbReference>
<gene>
    <name evidence="2" type="ORF">FPOA_11450</name>
</gene>
<dbReference type="STRING" id="36050.A0A1B8AH70"/>
<evidence type="ECO:0000313" key="2">
    <source>
        <dbReference type="EMBL" id="OBS19726.1"/>
    </source>
</evidence>
<dbReference type="PANTHER" id="PTHR35394">
    <property type="entry name" value="DUF3176 DOMAIN-CONTAINING PROTEIN"/>
    <property type="match status" value="1"/>
</dbReference>
<keyword evidence="1" id="KW-0812">Transmembrane</keyword>
<dbReference type="Proteomes" id="UP000091967">
    <property type="component" value="Unassembled WGS sequence"/>
</dbReference>
<keyword evidence="1" id="KW-0472">Membrane</keyword>
<name>A0A1B8AH70_FUSPO</name>
<dbReference type="OMA" id="CLGQAKW"/>
<accession>A0A1B8AH70</accession>
<evidence type="ECO:0000313" key="3">
    <source>
        <dbReference type="Proteomes" id="UP000091967"/>
    </source>
</evidence>
<feature type="transmembrane region" description="Helical" evidence="1">
    <location>
        <begin position="57"/>
        <end position="79"/>
    </location>
</feature>
<reference evidence="2 3" key="1">
    <citation type="submission" date="2016-06" db="EMBL/GenBank/DDBJ databases">
        <title>Living apart together: crosstalk between the core and supernumerary genomes in a fungal plant pathogen.</title>
        <authorList>
            <person name="Vanheule A."/>
            <person name="Audenaert K."/>
            <person name="Warris S."/>
            <person name="Van De Geest H."/>
            <person name="Schijlen E."/>
            <person name="Hofte M."/>
            <person name="De Saeger S."/>
            <person name="Haesaert G."/>
            <person name="Waalwijk C."/>
            <person name="Van Der Lee T."/>
        </authorList>
    </citation>
    <scope>NUCLEOTIDE SEQUENCE [LARGE SCALE GENOMIC DNA]</scope>
    <source>
        <strain evidence="2 3">2516</strain>
    </source>
</reference>
<dbReference type="PANTHER" id="PTHR35394:SF5">
    <property type="entry name" value="DUF3176 DOMAIN-CONTAINING PROTEIN"/>
    <property type="match status" value="1"/>
</dbReference>
<keyword evidence="1" id="KW-1133">Transmembrane helix</keyword>
<keyword evidence="3" id="KW-1185">Reference proteome</keyword>
<sequence>MDQFELSDRDSSIATVQPLLETPRQLSACPSDPEIQGEETGGRIPLQIPGSSFVCRWGFEISALVLSFISFSALAYIFVASDGKPLSEWTMRHVTINTIISILAGVSKACLAFAINICLSQIKWNWYNKSSQPLVDFDRLDASSRGAWGSLRVLKSCIRRPNWAALGALATIALLAFEPFTQAILAFEDKQVILNSEEYAELAQKNNQSLSSAPTIGRSVRLNAGSWIGFRGGENSLQSVPIGPSNSTIYYSSDLGIYNIQNDMGLKAALWAGFSPLTSSQNLKPAFTCLSGNCSWTDFASVAVCHKCHDISQYIVKSTGVDILPGIAMPPATWLSGTPPDISNPWPAANANFAGQRLTHTKYKVTAMNFSLSNYDGKANCKSTNDNCPDTYLTSRMTTNPGQTLNFRHLNTLIMAIQYLKSNESWTEGRTLWEETKISSQECALFFCVNEYRDVLSQGSLHESVVASFVNRTPGSYESVENERNVDKFFKYTNYSLDMGNALVNLSDLQIRIPDEYFHTSNLSTQVFNITQTTIVSLLKNLKEGFWADDTIYQSTPLRVLIYPALGAEGPFGLIAGLGESAHIPSTIENVALSLTKWIRDRDLGHPVKGISTVNAIIIRIRWHFFIFPIINFLAGIVFTVLCIWETQRSGRPAWKDSILATLSCAPDGDLRNTLREAGATDKLQDLSRRLIVTWHEDDGIGHLKEKAE</sequence>
<comment type="caution">
    <text evidence="2">The sequence shown here is derived from an EMBL/GenBank/DDBJ whole genome shotgun (WGS) entry which is preliminary data.</text>
</comment>
<dbReference type="EMBL" id="LYXU01000004">
    <property type="protein sequence ID" value="OBS19726.1"/>
    <property type="molecule type" value="Genomic_DNA"/>
</dbReference>